<evidence type="ECO:0000313" key="1">
    <source>
        <dbReference type="EMBL" id="KAE9542984.1"/>
    </source>
</evidence>
<accession>A0A6G0U1N6</accession>
<proteinExistence type="predicted"/>
<comment type="caution">
    <text evidence="1">The sequence shown here is derived from an EMBL/GenBank/DDBJ whole genome shotgun (WGS) entry which is preliminary data.</text>
</comment>
<gene>
    <name evidence="1" type="ORF">AGLY_002895</name>
</gene>
<dbReference type="OrthoDB" id="6618797at2759"/>
<keyword evidence="2" id="KW-1185">Reference proteome</keyword>
<name>A0A6G0U1N6_APHGL</name>
<dbReference type="Proteomes" id="UP000475862">
    <property type="component" value="Unassembled WGS sequence"/>
</dbReference>
<sequence>MLVVTRGIQIIEWAITMQIIMARALKLFCFSISILLILQSVNSAPRKSKESDTDSNAQDGEEFKPTLLKNIDRLTKTRAGKMARQFKNMAKDKASKLSKEFKNSLVEDSKKHVNGENDLIPNGLRNNVLLPIKAAAQAGLKTFGEPAVEMMSNVKKKFDEELEKADQDENYVPIISAYTKKINKPVALVRASRHIIGDAMEGIQKTASTIWNFGKDEEKTTNEDTKI</sequence>
<dbReference type="EMBL" id="VYZN01000009">
    <property type="protein sequence ID" value="KAE9542984.1"/>
    <property type="molecule type" value="Genomic_DNA"/>
</dbReference>
<protein>
    <submittedName>
        <fullName evidence="1">Uncharacterized protein</fullName>
    </submittedName>
</protein>
<evidence type="ECO:0000313" key="2">
    <source>
        <dbReference type="Proteomes" id="UP000475862"/>
    </source>
</evidence>
<reference evidence="1 2" key="1">
    <citation type="submission" date="2019-08" db="EMBL/GenBank/DDBJ databases">
        <title>The genome of the soybean aphid Biotype 1, its phylome, world population structure and adaptation to the North American continent.</title>
        <authorList>
            <person name="Giordano R."/>
            <person name="Donthu R.K."/>
            <person name="Hernandez A.G."/>
            <person name="Wright C.L."/>
            <person name="Zimin A.V."/>
        </authorList>
    </citation>
    <scope>NUCLEOTIDE SEQUENCE [LARGE SCALE GENOMIC DNA]</scope>
    <source>
        <tissue evidence="1">Whole aphids</tissue>
    </source>
</reference>
<organism evidence="1 2">
    <name type="scientific">Aphis glycines</name>
    <name type="common">Soybean aphid</name>
    <dbReference type="NCBI Taxonomy" id="307491"/>
    <lineage>
        <taxon>Eukaryota</taxon>
        <taxon>Metazoa</taxon>
        <taxon>Ecdysozoa</taxon>
        <taxon>Arthropoda</taxon>
        <taxon>Hexapoda</taxon>
        <taxon>Insecta</taxon>
        <taxon>Pterygota</taxon>
        <taxon>Neoptera</taxon>
        <taxon>Paraneoptera</taxon>
        <taxon>Hemiptera</taxon>
        <taxon>Sternorrhyncha</taxon>
        <taxon>Aphidomorpha</taxon>
        <taxon>Aphidoidea</taxon>
        <taxon>Aphididae</taxon>
        <taxon>Aphidini</taxon>
        <taxon>Aphis</taxon>
        <taxon>Aphis</taxon>
    </lineage>
</organism>
<dbReference type="AlphaFoldDB" id="A0A6G0U1N6"/>